<keyword evidence="9" id="KW-1185">Reference proteome</keyword>
<dbReference type="InterPro" id="IPR023753">
    <property type="entry name" value="FAD/NAD-binding_dom"/>
</dbReference>
<dbReference type="InterPro" id="IPR010108">
    <property type="entry name" value="Lycopene_cyclase_b/e"/>
</dbReference>
<reference evidence="8 9" key="1">
    <citation type="journal article" date="2024" name="Nat. Commun.">
        <title>Phylogenomics reveals the evolutionary origins of lichenization in chlorophyte algae.</title>
        <authorList>
            <person name="Puginier C."/>
            <person name="Libourel C."/>
            <person name="Otte J."/>
            <person name="Skaloud P."/>
            <person name="Haon M."/>
            <person name="Grisel S."/>
            <person name="Petersen M."/>
            <person name="Berrin J.G."/>
            <person name="Delaux P.M."/>
            <person name="Dal Grande F."/>
            <person name="Keller J."/>
        </authorList>
    </citation>
    <scope>NUCLEOTIDE SEQUENCE [LARGE SCALE GENOMIC DNA]</scope>
    <source>
        <strain evidence="8 9">SAG 2043</strain>
    </source>
</reference>
<proteinExistence type="inferred from homology"/>
<dbReference type="Gene3D" id="3.50.50.60">
    <property type="entry name" value="FAD/NAD(P)-binding domain"/>
    <property type="match status" value="2"/>
</dbReference>
<comment type="caution">
    <text evidence="8">The sequence shown here is derived from an EMBL/GenBank/DDBJ whole genome shotgun (WGS) entry which is preliminary data.</text>
</comment>
<dbReference type="EC" id="5.5.1.19" evidence="3"/>
<keyword evidence="4" id="KW-0125">Carotenoid biosynthesis</keyword>
<sequence length="996" mass="109700">MTKGRAKGAASVVSLDAVASPDAALPPGVQQGNIEIAILGGGICGVLAAQRCAEAGIPFHLLEREADFGGVWGTLANSHSHLQAFEAFYRWHESFPLAANPLSKLSGPQVLGKIREFAAQHKLSDQASFNTTVVNVKQQGERYLIESRDTKTGDPKYLLASFVFVTTGILGRQLTAEERGLTNGSEYQGILTLAGRSEGKDSLVGSTDLTGKDVVIIGSGAFACEAMEAANRNNARHITMISRPRKRWVLPFSRQFTTTFLAYMPLVPWHWKMALTRRYLINRFYKPCGLKHMAPSGPPSEQDYTGQCNDAFFKLSKSGKVTHLLDSVSRFTKTGVMLKSGGQVKAEMVVIASGCKFEAVPLFMKELKLGFNDLYNLAFMGDSGRIGTASDFVYAFVPEGPKRQIDLFLHSYTCHKQGNMAEFCKVLKPTPIPKEEGKRAGGRQLGTKTWFETRGRFSVLNYAMQERSEVYYRTMSVGRSLPKRVVLGAGMKLRMVVFWLISCLFAAIETLKHPQSLPGKHPSDVKPGSSKFKADIQLPQYQDREPGTVHLIVAGAGPSGLAVAERVSAAGFKVVVIDPVPLSAWPNNYGVWVDEMVAMGLDDCLEAVWPSATVLLGSGPQNEKALSRPYGRVDRPKLKRKLLEGCVKQGVLFHQSTVESVKHTDGLSTIVTKDGLRISGSMVLDATGHQRKLVEFDKKFDPGYQGAYGIMCEVESHPFDLDKMLFMDWRDDHLDNHPEVQMRNSKLPTFLYAMPFSPTYVFLEETSLVARPAIPFDELKLRLELRMQHLGVKITRVEEEEYCLIPMGGVLPTFPQRVLGIGGTGGMVHPSTGYMVARMLGMAPILADAIIDQLSAASDKAVNSSAPVGALTEQESFAMAASVWNAIWPVERLRQREFFLFGMDVLLKLDLQETRDFFTAFFSLNDYNWRGFLSTRLSFAELIAFGLSLFAKSSNATRANLLVKGLPGLAAMGIHLTQSLGYNARMKKAGVQKIVK</sequence>
<dbReference type="NCBIfam" id="TIGR01790">
    <property type="entry name" value="carotene-cycl"/>
    <property type="match status" value="1"/>
</dbReference>
<evidence type="ECO:0000313" key="9">
    <source>
        <dbReference type="Proteomes" id="UP001489004"/>
    </source>
</evidence>
<dbReference type="PANTHER" id="PTHR39757">
    <property type="match status" value="1"/>
</dbReference>
<comment type="pathway">
    <text evidence="1">Carotenoid biosynthesis; beta-carotene biosynthesis.</text>
</comment>
<dbReference type="AlphaFoldDB" id="A0AAW1R5R5"/>
<dbReference type="Pfam" id="PF05834">
    <property type="entry name" value="Lycopene_cycl"/>
    <property type="match status" value="1"/>
</dbReference>
<evidence type="ECO:0000259" key="7">
    <source>
        <dbReference type="Pfam" id="PF07992"/>
    </source>
</evidence>
<evidence type="ECO:0000256" key="4">
    <source>
        <dbReference type="ARBA" id="ARBA00022746"/>
    </source>
</evidence>
<dbReference type="Proteomes" id="UP001489004">
    <property type="component" value="Unassembled WGS sequence"/>
</dbReference>
<organism evidence="8 9">
    <name type="scientific">[Myrmecia] bisecta</name>
    <dbReference type="NCBI Taxonomy" id="41462"/>
    <lineage>
        <taxon>Eukaryota</taxon>
        <taxon>Viridiplantae</taxon>
        <taxon>Chlorophyta</taxon>
        <taxon>core chlorophytes</taxon>
        <taxon>Trebouxiophyceae</taxon>
        <taxon>Trebouxiales</taxon>
        <taxon>Trebouxiaceae</taxon>
        <taxon>Myrmecia</taxon>
    </lineage>
</organism>
<dbReference type="InterPro" id="IPR036188">
    <property type="entry name" value="FAD/NAD-bd_sf"/>
</dbReference>
<dbReference type="Pfam" id="PF07992">
    <property type="entry name" value="Pyr_redox_2"/>
    <property type="match status" value="1"/>
</dbReference>
<evidence type="ECO:0000313" key="8">
    <source>
        <dbReference type="EMBL" id="KAK9828833.1"/>
    </source>
</evidence>
<dbReference type="SUPFAM" id="SSF51905">
    <property type="entry name" value="FAD/NAD(P)-binding domain"/>
    <property type="match status" value="2"/>
</dbReference>
<evidence type="ECO:0000256" key="3">
    <source>
        <dbReference type="ARBA" id="ARBA00012242"/>
    </source>
</evidence>
<dbReference type="PANTHER" id="PTHR39757:SF5">
    <property type="entry name" value="OS02G0190600 PROTEIN"/>
    <property type="match status" value="1"/>
</dbReference>
<gene>
    <name evidence="8" type="ORF">WJX72_002308</name>
</gene>
<dbReference type="GO" id="GO:0016860">
    <property type="term" value="F:intramolecular oxidoreductase activity"/>
    <property type="evidence" value="ECO:0007669"/>
    <property type="project" value="UniProtKB-ARBA"/>
</dbReference>
<comment type="pathway">
    <text evidence="6">Carotenoid biosynthesis; beta-zeacarotene biosynthesis.</text>
</comment>
<evidence type="ECO:0000256" key="5">
    <source>
        <dbReference type="ARBA" id="ARBA00023027"/>
    </source>
</evidence>
<dbReference type="GO" id="GO:0016705">
    <property type="term" value="F:oxidoreductase activity, acting on paired donors, with incorporation or reduction of molecular oxygen"/>
    <property type="evidence" value="ECO:0007669"/>
    <property type="project" value="InterPro"/>
</dbReference>
<keyword evidence="5" id="KW-0520">NAD</keyword>
<evidence type="ECO:0000256" key="6">
    <source>
        <dbReference type="ARBA" id="ARBA00037906"/>
    </source>
</evidence>
<feature type="domain" description="FAD/NAD(P)-binding" evidence="7">
    <location>
        <begin position="35"/>
        <end position="243"/>
    </location>
</feature>
<name>A0AAW1R5R5_9CHLO</name>
<comment type="similarity">
    <text evidence="2">Belongs to the lycopene cyclase family.</text>
</comment>
<evidence type="ECO:0000256" key="2">
    <source>
        <dbReference type="ARBA" id="ARBA00006599"/>
    </source>
</evidence>
<dbReference type="GO" id="GO:0016117">
    <property type="term" value="P:carotenoid biosynthetic process"/>
    <property type="evidence" value="ECO:0007669"/>
    <property type="project" value="UniProtKB-KW"/>
</dbReference>
<accession>A0AAW1R5R5</accession>
<evidence type="ECO:0000256" key="1">
    <source>
        <dbReference type="ARBA" id="ARBA00005089"/>
    </source>
</evidence>
<protein>
    <recommendedName>
        <fullName evidence="3">lycopene beta-cyclase</fullName>
        <ecNumber evidence="3">5.5.1.19</ecNumber>
    </recommendedName>
</protein>
<dbReference type="EMBL" id="JALJOR010000001">
    <property type="protein sequence ID" value="KAK9828833.1"/>
    <property type="molecule type" value="Genomic_DNA"/>
</dbReference>